<protein>
    <submittedName>
        <fullName evidence="2">Uncharacterized protein</fullName>
    </submittedName>
</protein>
<organism evidence="2 3">
    <name type="scientific">Portunus trituberculatus</name>
    <name type="common">Swimming crab</name>
    <name type="synonym">Neptunus trituberculatus</name>
    <dbReference type="NCBI Taxonomy" id="210409"/>
    <lineage>
        <taxon>Eukaryota</taxon>
        <taxon>Metazoa</taxon>
        <taxon>Ecdysozoa</taxon>
        <taxon>Arthropoda</taxon>
        <taxon>Crustacea</taxon>
        <taxon>Multicrustacea</taxon>
        <taxon>Malacostraca</taxon>
        <taxon>Eumalacostraca</taxon>
        <taxon>Eucarida</taxon>
        <taxon>Decapoda</taxon>
        <taxon>Pleocyemata</taxon>
        <taxon>Brachyura</taxon>
        <taxon>Eubrachyura</taxon>
        <taxon>Portunoidea</taxon>
        <taxon>Portunidae</taxon>
        <taxon>Portuninae</taxon>
        <taxon>Portunus</taxon>
    </lineage>
</organism>
<dbReference type="Proteomes" id="UP000324222">
    <property type="component" value="Unassembled WGS sequence"/>
</dbReference>
<reference evidence="2 3" key="1">
    <citation type="submission" date="2019-05" db="EMBL/GenBank/DDBJ databases">
        <title>Another draft genome of Portunus trituberculatus and its Hox gene families provides insights of decapod evolution.</title>
        <authorList>
            <person name="Jeong J.-H."/>
            <person name="Song I."/>
            <person name="Kim S."/>
            <person name="Choi T."/>
            <person name="Kim D."/>
            <person name="Ryu S."/>
            <person name="Kim W."/>
        </authorList>
    </citation>
    <scope>NUCLEOTIDE SEQUENCE [LARGE SCALE GENOMIC DNA]</scope>
    <source>
        <tissue evidence="2">Muscle</tissue>
    </source>
</reference>
<accession>A0A5B7GWM9</accession>
<feature type="region of interest" description="Disordered" evidence="1">
    <location>
        <begin position="1"/>
        <end position="41"/>
    </location>
</feature>
<sequence length="78" mass="8353">MTLQIPGRPSLSCPARGQRDTPLRGEGGGAGLPRTPYTVNTEKCSRNERSFNTDELQACVGGTERVRVLGGDTRHRGG</sequence>
<keyword evidence="3" id="KW-1185">Reference proteome</keyword>
<gene>
    <name evidence="2" type="ORF">E2C01_055076</name>
</gene>
<name>A0A5B7GWM9_PORTR</name>
<evidence type="ECO:0000313" key="2">
    <source>
        <dbReference type="EMBL" id="MPC61014.1"/>
    </source>
</evidence>
<dbReference type="AlphaFoldDB" id="A0A5B7GWM9"/>
<evidence type="ECO:0000256" key="1">
    <source>
        <dbReference type="SAM" id="MobiDB-lite"/>
    </source>
</evidence>
<evidence type="ECO:0000313" key="3">
    <source>
        <dbReference type="Proteomes" id="UP000324222"/>
    </source>
</evidence>
<dbReference type="EMBL" id="VSRR010018139">
    <property type="protein sequence ID" value="MPC61014.1"/>
    <property type="molecule type" value="Genomic_DNA"/>
</dbReference>
<comment type="caution">
    <text evidence="2">The sequence shown here is derived from an EMBL/GenBank/DDBJ whole genome shotgun (WGS) entry which is preliminary data.</text>
</comment>
<proteinExistence type="predicted"/>